<keyword evidence="3 5" id="KW-0328">Glycosyltransferase</keyword>
<evidence type="ECO:0000256" key="2">
    <source>
        <dbReference type="ARBA" id="ARBA00011738"/>
    </source>
</evidence>
<comment type="subunit">
    <text evidence="2 5">Homodimer.</text>
</comment>
<dbReference type="NCBIfam" id="TIGR02644">
    <property type="entry name" value="Y_phosphoryl"/>
    <property type="match status" value="1"/>
</dbReference>
<protein>
    <recommendedName>
        <fullName evidence="5">Thymidine phosphorylase</fullName>
        <shortName evidence="5">TP</shortName>
        <ecNumber evidence="5">2.4.2.4</ecNumber>
    </recommendedName>
    <alternativeName>
        <fullName evidence="5">TdRPase</fullName>
    </alternativeName>
</protein>
<keyword evidence="4 5" id="KW-0808">Transferase</keyword>
<dbReference type="GO" id="GO:0006213">
    <property type="term" value="P:pyrimidine nucleoside metabolic process"/>
    <property type="evidence" value="ECO:0007669"/>
    <property type="project" value="UniProtKB-UniRule"/>
</dbReference>
<dbReference type="EMBL" id="CAXKWB010002482">
    <property type="protein sequence ID" value="CAL4067048.1"/>
    <property type="molecule type" value="Genomic_DNA"/>
</dbReference>
<dbReference type="Pfam" id="PF00591">
    <property type="entry name" value="Glycos_transf_3"/>
    <property type="match status" value="1"/>
</dbReference>
<dbReference type="FunFam" id="3.40.1030.10:FF:000003">
    <property type="entry name" value="Pyrimidine-nucleoside phosphorylase"/>
    <property type="match status" value="1"/>
</dbReference>
<dbReference type="PROSITE" id="PS00647">
    <property type="entry name" value="THYMID_PHOSPHORYLASE"/>
    <property type="match status" value="1"/>
</dbReference>
<dbReference type="EC" id="2.4.2.4" evidence="5"/>
<dbReference type="InterPro" id="IPR017872">
    <property type="entry name" value="Pyrmidine_PPase_CS"/>
</dbReference>
<name>A0AAV2Q042_MEGNR</name>
<dbReference type="InterPro" id="IPR035902">
    <property type="entry name" value="Nuc_phospho_transferase"/>
</dbReference>
<dbReference type="SUPFAM" id="SSF54680">
    <property type="entry name" value="Pyrimidine nucleoside phosphorylase C-terminal domain"/>
    <property type="match status" value="1"/>
</dbReference>
<evidence type="ECO:0000256" key="5">
    <source>
        <dbReference type="PIRNR" id="PIRNR000478"/>
    </source>
</evidence>
<dbReference type="SUPFAM" id="SSF47648">
    <property type="entry name" value="Nucleoside phosphorylase/phosphoribosyltransferase N-terminal domain"/>
    <property type="match status" value="1"/>
</dbReference>
<organism evidence="7 8">
    <name type="scientific">Meganyctiphanes norvegica</name>
    <name type="common">Northern krill</name>
    <name type="synonym">Thysanopoda norvegica</name>
    <dbReference type="NCBI Taxonomy" id="48144"/>
    <lineage>
        <taxon>Eukaryota</taxon>
        <taxon>Metazoa</taxon>
        <taxon>Ecdysozoa</taxon>
        <taxon>Arthropoda</taxon>
        <taxon>Crustacea</taxon>
        <taxon>Multicrustacea</taxon>
        <taxon>Malacostraca</taxon>
        <taxon>Eumalacostraca</taxon>
        <taxon>Eucarida</taxon>
        <taxon>Euphausiacea</taxon>
        <taxon>Euphausiidae</taxon>
        <taxon>Meganyctiphanes</taxon>
    </lineage>
</organism>
<feature type="domain" description="Pyrimidine nucleoside phosphorylase C-terminal" evidence="6">
    <location>
        <begin position="355"/>
        <end position="428"/>
    </location>
</feature>
<dbReference type="InterPro" id="IPR013102">
    <property type="entry name" value="PYNP_C"/>
</dbReference>
<dbReference type="InterPro" id="IPR036320">
    <property type="entry name" value="Glycosyl_Trfase_fam3_N_dom_sf"/>
</dbReference>
<dbReference type="InterPro" id="IPR000312">
    <property type="entry name" value="Glycosyl_Trfase_fam3"/>
</dbReference>
<comment type="similarity">
    <text evidence="1 5">Belongs to the thymidine/pyrimidine-nucleoside phosphorylase family.</text>
</comment>
<dbReference type="InterPro" id="IPR000053">
    <property type="entry name" value="Thymidine/pyrmidine_PPase"/>
</dbReference>
<comment type="pathway">
    <text evidence="5">Pyrimidine metabolism; dTMP biosynthesis via salvage pathway; dTMP from thymine: step 1/2.</text>
</comment>
<dbReference type="Gene3D" id="1.20.970.10">
    <property type="entry name" value="Transferase, Pyrimidine Nucleoside Phosphorylase, Chain C"/>
    <property type="match status" value="1"/>
</dbReference>
<dbReference type="GO" id="GO:0009032">
    <property type="term" value="F:thymidine phosphorylase activity"/>
    <property type="evidence" value="ECO:0007669"/>
    <property type="project" value="UniProtKB-UniRule"/>
</dbReference>
<dbReference type="InterPro" id="IPR018090">
    <property type="entry name" value="Pyrmidine_PPas_bac/euk"/>
</dbReference>
<dbReference type="Pfam" id="PF07831">
    <property type="entry name" value="PYNP_C"/>
    <property type="match status" value="1"/>
</dbReference>
<proteinExistence type="inferred from homology"/>
<evidence type="ECO:0000313" key="8">
    <source>
        <dbReference type="Proteomes" id="UP001497623"/>
    </source>
</evidence>
<accession>A0AAV2Q042</accession>
<dbReference type="Pfam" id="PF02885">
    <property type="entry name" value="Glycos_trans_3N"/>
    <property type="match status" value="1"/>
</dbReference>
<dbReference type="PANTHER" id="PTHR10515">
    <property type="entry name" value="THYMIDINE PHOSPHORYLASE"/>
    <property type="match status" value="1"/>
</dbReference>
<evidence type="ECO:0000259" key="6">
    <source>
        <dbReference type="SMART" id="SM00941"/>
    </source>
</evidence>
<dbReference type="GO" id="GO:0006206">
    <property type="term" value="P:pyrimidine nucleobase metabolic process"/>
    <property type="evidence" value="ECO:0007669"/>
    <property type="project" value="InterPro"/>
</dbReference>
<evidence type="ECO:0000313" key="7">
    <source>
        <dbReference type="EMBL" id="CAL4067048.1"/>
    </source>
</evidence>
<dbReference type="GO" id="GO:0005829">
    <property type="term" value="C:cytosol"/>
    <property type="evidence" value="ECO:0007669"/>
    <property type="project" value="TreeGrafter"/>
</dbReference>
<comment type="catalytic activity">
    <reaction evidence="5">
        <text>thymidine + phosphate = 2-deoxy-alpha-D-ribose 1-phosphate + thymine</text>
        <dbReference type="Rhea" id="RHEA:16037"/>
        <dbReference type="ChEBI" id="CHEBI:17748"/>
        <dbReference type="ChEBI" id="CHEBI:17821"/>
        <dbReference type="ChEBI" id="CHEBI:43474"/>
        <dbReference type="ChEBI" id="CHEBI:57259"/>
        <dbReference type="EC" id="2.4.2.4"/>
    </reaction>
</comment>
<dbReference type="SUPFAM" id="SSF52418">
    <property type="entry name" value="Nucleoside phosphorylase/phosphoribosyltransferase catalytic domain"/>
    <property type="match status" value="1"/>
</dbReference>
<evidence type="ECO:0000256" key="1">
    <source>
        <dbReference type="ARBA" id="ARBA00006915"/>
    </source>
</evidence>
<dbReference type="InterPro" id="IPR036566">
    <property type="entry name" value="PYNP-like_C_sf"/>
</dbReference>
<dbReference type="NCBIfam" id="NF004490">
    <property type="entry name" value="PRK05820.1"/>
    <property type="match status" value="1"/>
</dbReference>
<dbReference type="PIRSF" id="PIRSF000478">
    <property type="entry name" value="TP_PyNP"/>
    <property type="match status" value="1"/>
</dbReference>
<dbReference type="PANTHER" id="PTHR10515:SF0">
    <property type="entry name" value="THYMIDINE PHOSPHORYLASE"/>
    <property type="match status" value="1"/>
</dbReference>
<gene>
    <name evidence="7" type="ORF">MNOR_LOCUS6134</name>
</gene>
<dbReference type="GO" id="GO:0004645">
    <property type="term" value="F:1,4-alpha-oligoglucan phosphorylase activity"/>
    <property type="evidence" value="ECO:0007669"/>
    <property type="project" value="InterPro"/>
</dbReference>
<reference evidence="7 8" key="1">
    <citation type="submission" date="2024-05" db="EMBL/GenBank/DDBJ databases">
        <authorList>
            <person name="Wallberg A."/>
        </authorList>
    </citation>
    <scope>NUCLEOTIDE SEQUENCE [LARGE SCALE GENOMIC DNA]</scope>
</reference>
<dbReference type="Proteomes" id="UP001497623">
    <property type="component" value="Unassembled WGS sequence"/>
</dbReference>
<evidence type="ECO:0000256" key="3">
    <source>
        <dbReference type="ARBA" id="ARBA00022676"/>
    </source>
</evidence>
<dbReference type="InterPro" id="IPR017459">
    <property type="entry name" value="Glycosyl_Trfase_fam3_N_dom"/>
</dbReference>
<keyword evidence="8" id="KW-1185">Reference proteome</keyword>
<sequence>MNGIWRIPDLIDLKSRGSDLSMEQVAYVVKCITEGNMEDSQLGALLMAIKLKGMSAKETIALTRAMRDSGSVLSWPSEWVVGDKHSTGGVGDKVSLPLAPALAACGLKVPMISGRGLGHTGGTLDKLESIPGFRVSLSESEVKECLETAGCCIIGQTKSIVPADQIMYATRDITATVDSQELIVGSIISKKAAENLNALVLDVKYGSGATIKPIEDAENMAKSLVKVSKSIGLNTTALLTRMDTPIGKTIGNALEIMESLDCLRNEGPADLHELVIGLGGELLANAALATSDATGREAIAKSLKDGSARKQFSIMMQRQGVSKSISEALCGNKADYSSLPKAKFITSIKAQREGFVLDMNALELAEVSLALGAGRSKANDPVNYAVGVKILKMIGDKVLIDETWAELHHDAILPESLKKKAEGAVTIDTDAPKVPPRITKRIT</sequence>
<evidence type="ECO:0000256" key="4">
    <source>
        <dbReference type="ARBA" id="ARBA00022679"/>
    </source>
</evidence>
<comment type="caution">
    <text evidence="7">The sequence shown here is derived from an EMBL/GenBank/DDBJ whole genome shotgun (WGS) entry which is preliminary data.</text>
</comment>
<dbReference type="AlphaFoldDB" id="A0AAV2Q042"/>
<dbReference type="Gene3D" id="3.40.1030.10">
    <property type="entry name" value="Nucleoside phosphorylase/phosphoribosyltransferase catalytic domain"/>
    <property type="match status" value="1"/>
</dbReference>
<dbReference type="Gene3D" id="3.90.1170.30">
    <property type="entry name" value="Pyrimidine nucleoside phosphorylase-like, C-terminal domain"/>
    <property type="match status" value="1"/>
</dbReference>
<comment type="function">
    <text evidence="5">Catalyzes the reversible phosphorolysis of thymidine. The produced molecules are then utilized as carbon and energy sources or in the rescue of pyrimidine bases for nucleotide synthesis.</text>
</comment>
<dbReference type="SMART" id="SM00941">
    <property type="entry name" value="PYNP_C"/>
    <property type="match status" value="1"/>
</dbReference>